<evidence type="ECO:0000313" key="1">
    <source>
        <dbReference type="EMBL" id="MFC0228065.1"/>
    </source>
</evidence>
<comment type="caution">
    <text evidence="1">The sequence shown here is derived from an EMBL/GenBank/DDBJ whole genome shotgun (WGS) entry which is preliminary data.</text>
</comment>
<dbReference type="InterPro" id="IPR035934">
    <property type="entry name" value="Phage_tail_protein-like_sf"/>
</dbReference>
<evidence type="ECO:0000313" key="2">
    <source>
        <dbReference type="Proteomes" id="UP001589792"/>
    </source>
</evidence>
<dbReference type="EMBL" id="JBHLXG010000018">
    <property type="protein sequence ID" value="MFC0228065.1"/>
    <property type="molecule type" value="Genomic_DNA"/>
</dbReference>
<keyword evidence="2" id="KW-1185">Reference proteome</keyword>
<dbReference type="InterPro" id="IPR038512">
    <property type="entry name" value="GpU-like_sf"/>
</dbReference>
<sequence length="132" mass="14716">MTIHTSIRNVLLQALKKTLTGATLFDGRPALVDVTDLPAVAVYLTEAKSTGEYLDGDRWQAVLHVEIFLKSSSPDSALDAWMEKEIYPAMQNISALDGLIESLKPMGYNYRRDEETPTWGSADLLHSITYIQ</sequence>
<accession>A0ABV6EGE5</accession>
<dbReference type="Proteomes" id="UP001589792">
    <property type="component" value="Unassembled WGS sequence"/>
</dbReference>
<proteinExistence type="predicted"/>
<organism evidence="1 2">
    <name type="scientific">Serratia aquatilis</name>
    <dbReference type="NCBI Taxonomy" id="1737515"/>
    <lineage>
        <taxon>Bacteria</taxon>
        <taxon>Pseudomonadati</taxon>
        <taxon>Pseudomonadota</taxon>
        <taxon>Gammaproteobacteria</taxon>
        <taxon>Enterobacterales</taxon>
        <taxon>Yersiniaceae</taxon>
        <taxon>Serratia</taxon>
    </lineage>
</organism>
<dbReference type="InterPro" id="IPR009312">
    <property type="entry name" value="Phage_lambda_GpU-like"/>
</dbReference>
<gene>
    <name evidence="1" type="primary">gpU</name>
    <name evidence="1" type="ORF">ACFFJ3_16460</name>
</gene>
<dbReference type="Gene3D" id="3.30.70.1700">
    <property type="entry name" value="Phage minor tail protein U"/>
    <property type="match status" value="1"/>
</dbReference>
<dbReference type="Pfam" id="PF06141">
    <property type="entry name" value="Phage_tail_U"/>
    <property type="match status" value="1"/>
</dbReference>
<reference evidence="1 2" key="1">
    <citation type="submission" date="2024-09" db="EMBL/GenBank/DDBJ databases">
        <authorList>
            <person name="Sun Q."/>
            <person name="Mori K."/>
        </authorList>
    </citation>
    <scope>NUCLEOTIDE SEQUENCE [LARGE SCALE GENOMIC DNA]</scope>
    <source>
        <strain evidence="1 2">CCM 8626</strain>
    </source>
</reference>
<protein>
    <submittedName>
        <fullName evidence="1">Phage tail terminator protein</fullName>
    </submittedName>
</protein>
<name>A0ABV6EGE5_9GAMM</name>
<dbReference type="RefSeq" id="WP_380677288.1">
    <property type="nucleotide sequence ID" value="NZ_CP173186.1"/>
</dbReference>
<dbReference type="SUPFAM" id="SSF143749">
    <property type="entry name" value="Phage tail protein-like"/>
    <property type="match status" value="1"/>
</dbReference>